<evidence type="ECO:0000313" key="1">
    <source>
        <dbReference type="EMBL" id="ESZ93182.1"/>
    </source>
</evidence>
<proteinExistence type="predicted"/>
<organism evidence="1 2">
    <name type="scientific">Sclerotinia borealis (strain F-4128)</name>
    <dbReference type="NCBI Taxonomy" id="1432307"/>
    <lineage>
        <taxon>Eukaryota</taxon>
        <taxon>Fungi</taxon>
        <taxon>Dikarya</taxon>
        <taxon>Ascomycota</taxon>
        <taxon>Pezizomycotina</taxon>
        <taxon>Leotiomycetes</taxon>
        <taxon>Helotiales</taxon>
        <taxon>Sclerotiniaceae</taxon>
        <taxon>Sclerotinia</taxon>
    </lineage>
</organism>
<dbReference type="HOGENOM" id="CLU_1876631_0_0_1"/>
<name>W9C8V0_SCLBF</name>
<comment type="caution">
    <text evidence="1">The sequence shown here is derived from an EMBL/GenBank/DDBJ whole genome shotgun (WGS) entry which is preliminary data.</text>
</comment>
<keyword evidence="2" id="KW-1185">Reference proteome</keyword>
<sequence length="136" mass="14315">MLGDLSQNRLSPPVTPAAAVSLSVSKGPQASVLGQSNAVSKNISAYFVSTSIKPSDGRALTWFKLAKEVARDVVALHAPKNTDDCWFVRVAAGESSGYRYYTICTLGLAHCLLGSKSHTYAAGVEPIEIEMSPGSA</sequence>
<dbReference type="AlphaFoldDB" id="W9C8V0"/>
<protein>
    <submittedName>
        <fullName evidence="1">Uncharacterized protein</fullName>
    </submittedName>
</protein>
<accession>W9C8V0</accession>
<dbReference type="Proteomes" id="UP000019487">
    <property type="component" value="Unassembled WGS sequence"/>
</dbReference>
<gene>
    <name evidence="1" type="ORF">SBOR_6414</name>
</gene>
<reference evidence="1 2" key="1">
    <citation type="journal article" date="2014" name="Genome Announc.">
        <title>Draft genome sequence of Sclerotinia borealis, a psychrophilic plant pathogenic fungus.</title>
        <authorList>
            <person name="Mardanov A.V."/>
            <person name="Beletsky A.V."/>
            <person name="Kadnikov V.V."/>
            <person name="Ignatov A.N."/>
            <person name="Ravin N.V."/>
        </authorList>
    </citation>
    <scope>NUCLEOTIDE SEQUENCE [LARGE SCALE GENOMIC DNA]</scope>
    <source>
        <strain evidence="2">F-4157</strain>
    </source>
</reference>
<evidence type="ECO:0000313" key="2">
    <source>
        <dbReference type="Proteomes" id="UP000019487"/>
    </source>
</evidence>
<dbReference type="EMBL" id="AYSA01000336">
    <property type="protein sequence ID" value="ESZ93182.1"/>
    <property type="molecule type" value="Genomic_DNA"/>
</dbReference>